<dbReference type="Pfam" id="PF07075">
    <property type="entry name" value="NamZ_N"/>
    <property type="match status" value="1"/>
</dbReference>
<evidence type="ECO:0000259" key="2">
    <source>
        <dbReference type="Pfam" id="PF20732"/>
    </source>
</evidence>
<dbReference type="RefSeq" id="WP_195172153.1">
    <property type="nucleotide sequence ID" value="NZ_CP062983.1"/>
</dbReference>
<feature type="domain" description="Peptidoglycan beta-N-acetylmuramidase NamZ C-terminal" evidence="2">
    <location>
        <begin position="233"/>
        <end position="394"/>
    </location>
</feature>
<dbReference type="PANTHER" id="PTHR42915:SF1">
    <property type="entry name" value="PEPTIDOGLYCAN BETA-N-ACETYLMURAMIDASE NAMZ"/>
    <property type="match status" value="1"/>
</dbReference>
<dbReference type="Pfam" id="PF20732">
    <property type="entry name" value="NamZ_C"/>
    <property type="match status" value="1"/>
</dbReference>
<evidence type="ECO:0000259" key="1">
    <source>
        <dbReference type="Pfam" id="PF07075"/>
    </source>
</evidence>
<dbReference type="KEGG" id="pmet:G4Y79_06840"/>
<dbReference type="PIRSF" id="PIRSF016719">
    <property type="entry name" value="UCP016719"/>
    <property type="match status" value="1"/>
</dbReference>
<accession>A0A7S8IG22</accession>
<dbReference type="InterPro" id="IPR008302">
    <property type="entry name" value="NamZ"/>
</dbReference>
<evidence type="ECO:0000313" key="4">
    <source>
        <dbReference type="Proteomes" id="UP000594468"/>
    </source>
</evidence>
<dbReference type="Gene3D" id="3.40.50.12170">
    <property type="entry name" value="Uncharacterised protein PF07075, DUF1343"/>
    <property type="match status" value="1"/>
</dbReference>
<keyword evidence="4" id="KW-1185">Reference proteome</keyword>
<gene>
    <name evidence="3" type="ORF">G4Y79_06840</name>
</gene>
<dbReference type="EMBL" id="CP062983">
    <property type="protein sequence ID" value="QPC84089.1"/>
    <property type="molecule type" value="Genomic_DNA"/>
</dbReference>
<evidence type="ECO:0000313" key="3">
    <source>
        <dbReference type="EMBL" id="QPC84089.1"/>
    </source>
</evidence>
<dbReference type="GO" id="GO:0033922">
    <property type="term" value="F:peptidoglycan beta-N-acetylmuramidase activity"/>
    <property type="evidence" value="ECO:0007669"/>
    <property type="project" value="InterPro"/>
</dbReference>
<organism evidence="3 4">
    <name type="scientific">Phototrophicus methaneseepsis</name>
    <dbReference type="NCBI Taxonomy" id="2710758"/>
    <lineage>
        <taxon>Bacteria</taxon>
        <taxon>Bacillati</taxon>
        <taxon>Chloroflexota</taxon>
        <taxon>Candidatus Thermofontia</taxon>
        <taxon>Phototrophicales</taxon>
        <taxon>Phototrophicaceae</taxon>
        <taxon>Phototrophicus</taxon>
    </lineage>
</organism>
<name>A0A7S8IG22_9CHLR</name>
<dbReference type="PANTHER" id="PTHR42915">
    <property type="entry name" value="HYPOTHETICAL 460 KDA PROTEIN IN FEUA-SIGW INTERGENIC REGION [PRECURSOR]"/>
    <property type="match status" value="1"/>
</dbReference>
<dbReference type="Gene3D" id="3.90.1150.140">
    <property type="match status" value="1"/>
</dbReference>
<sequence length="395" mass="43427">MEGSSTVHTGIEVLREGSFGALAGQRVGLLTNPSAVDRQFISTYDILSQAANVDLVALYGPEHGFAAAAPDAAAVESTRDGKTGLPVYSLYGQTLRPTRDMLHDVDVLVCDIQDIGARFYTYLWTLSYILEACGEYGVDVVILDRPNPLGDTVAGPPLEPNFTSFVGRYNLPIQHGMTLGELAQMINGEWNRYPANLRVIQCEGWVRQMTWDATGLPFVTTSPAIPHASTVMQYPGACLIEGTTLSEGRGTALPFEVVGAPYIDGARLAEVLNEQQHPGVRFRPHAFLPTSSKFAGTTCYGVQAHITDTARFLPIETWLAVIIAVRRLYPDGFNWLPLSQEQYERGDVLHFDRLIGSDTPRLMIEDGASLDEITAGWSDFCAEFQAERQIYLLYD</sequence>
<proteinExistence type="predicted"/>
<dbReference type="InterPro" id="IPR048503">
    <property type="entry name" value="NamZ_C"/>
</dbReference>
<reference evidence="3 4" key="1">
    <citation type="submission" date="2020-02" db="EMBL/GenBank/DDBJ databases">
        <authorList>
            <person name="Zheng R.K."/>
            <person name="Sun C.M."/>
        </authorList>
    </citation>
    <scope>NUCLEOTIDE SEQUENCE [LARGE SCALE GENOMIC DNA]</scope>
    <source>
        <strain evidence="4">rifampicinis</strain>
    </source>
</reference>
<feature type="domain" description="Peptidoglycan beta-N-acetylmuramidase NamZ N-terminal" evidence="1">
    <location>
        <begin position="27"/>
        <end position="228"/>
    </location>
</feature>
<dbReference type="AlphaFoldDB" id="A0A7S8IG22"/>
<dbReference type="Proteomes" id="UP000594468">
    <property type="component" value="Chromosome"/>
</dbReference>
<dbReference type="InterPro" id="IPR048502">
    <property type="entry name" value="NamZ_N"/>
</dbReference>
<protein>
    <submittedName>
        <fullName evidence="3">DUF1343 domain-containing protein</fullName>
    </submittedName>
</protein>